<dbReference type="EMBL" id="JADGIZ020000048">
    <property type="protein sequence ID" value="KAL2913300.1"/>
    <property type="molecule type" value="Genomic_DNA"/>
</dbReference>
<feature type="repeat" description="WD" evidence="3">
    <location>
        <begin position="621"/>
        <end position="662"/>
    </location>
</feature>
<feature type="compositionally biased region" description="Acidic residues" evidence="4">
    <location>
        <begin position="193"/>
        <end position="204"/>
    </location>
</feature>
<keyword evidence="2" id="KW-0677">Repeat</keyword>
<feature type="region of interest" description="Disordered" evidence="4">
    <location>
        <begin position="143"/>
        <end position="347"/>
    </location>
</feature>
<feature type="compositionally biased region" description="Gly residues" evidence="4">
    <location>
        <begin position="162"/>
        <end position="172"/>
    </location>
</feature>
<dbReference type="PRINTS" id="PR00320">
    <property type="entry name" value="GPROTEINBRPT"/>
</dbReference>
<feature type="repeat" description="WD" evidence="3">
    <location>
        <begin position="579"/>
        <end position="620"/>
    </location>
</feature>
<dbReference type="Pfam" id="PF00400">
    <property type="entry name" value="WD40"/>
    <property type="match status" value="4"/>
</dbReference>
<dbReference type="SUPFAM" id="SSF50978">
    <property type="entry name" value="WD40 repeat-like"/>
    <property type="match status" value="1"/>
</dbReference>
<dbReference type="Gene3D" id="2.130.10.10">
    <property type="entry name" value="YVTN repeat-like/Quinoprotein amine dehydrogenase"/>
    <property type="match status" value="3"/>
</dbReference>
<dbReference type="PROSITE" id="PS50082">
    <property type="entry name" value="WD_REPEATS_2"/>
    <property type="match status" value="3"/>
</dbReference>
<protein>
    <submittedName>
        <fullName evidence="5">Uncharacterized protein</fullName>
    </submittedName>
</protein>
<dbReference type="InterPro" id="IPR001680">
    <property type="entry name" value="WD40_rpt"/>
</dbReference>
<dbReference type="InterPro" id="IPR015943">
    <property type="entry name" value="WD40/YVTN_repeat-like_dom_sf"/>
</dbReference>
<evidence type="ECO:0000256" key="3">
    <source>
        <dbReference type="PROSITE-ProRule" id="PRU00221"/>
    </source>
</evidence>
<dbReference type="Proteomes" id="UP001527925">
    <property type="component" value="Unassembled WGS sequence"/>
</dbReference>
<keyword evidence="1 3" id="KW-0853">WD repeat</keyword>
<keyword evidence="6" id="KW-1185">Reference proteome</keyword>
<accession>A0ABR4N1D1</accession>
<dbReference type="PANTHER" id="PTHR19848:SF8">
    <property type="entry name" value="F-BOX AND WD REPEAT DOMAIN CONTAINING 7"/>
    <property type="match status" value="1"/>
</dbReference>
<organism evidence="5 6">
    <name type="scientific">Polyrhizophydium stewartii</name>
    <dbReference type="NCBI Taxonomy" id="2732419"/>
    <lineage>
        <taxon>Eukaryota</taxon>
        <taxon>Fungi</taxon>
        <taxon>Fungi incertae sedis</taxon>
        <taxon>Chytridiomycota</taxon>
        <taxon>Chytridiomycota incertae sedis</taxon>
        <taxon>Chytridiomycetes</taxon>
        <taxon>Rhizophydiales</taxon>
        <taxon>Rhizophydiales incertae sedis</taxon>
        <taxon>Polyrhizophydium</taxon>
    </lineage>
</organism>
<feature type="compositionally biased region" description="Basic residues" evidence="4">
    <location>
        <begin position="250"/>
        <end position="259"/>
    </location>
</feature>
<evidence type="ECO:0000256" key="2">
    <source>
        <dbReference type="ARBA" id="ARBA00022737"/>
    </source>
</evidence>
<dbReference type="InterPro" id="IPR036322">
    <property type="entry name" value="WD40_repeat_dom_sf"/>
</dbReference>
<evidence type="ECO:0000313" key="5">
    <source>
        <dbReference type="EMBL" id="KAL2913300.1"/>
    </source>
</evidence>
<dbReference type="SMART" id="SM00320">
    <property type="entry name" value="WD40"/>
    <property type="match status" value="7"/>
</dbReference>
<gene>
    <name evidence="5" type="ORF">HK105_207178</name>
</gene>
<sequence>MSECLKLLYDLSQMAEPLNVNLLRHFFAQYDPSTSRPLRETILHFHMRELESSDYRSAYHQFCDWLYGWNVSDAAEYADVRGSIAEYLRMRRVPREIDVRHDRERAESIRLMKTFETLCSLSRRHLKKFYIDIEAEMPRLGQGLDTLSTNTNKKSRKDDEGSGPGDGPGGTGAEDDDVERVWAVPAKERGLEDVSEEHEDDGDGDNGFMGSDGDGDGDDLFRDNGDEDEGNDSDDVEGGSGRRTSSRGLAVRRRGRNKGQRSGSGVGGMADIADDDEDDDDDDEDDEDFAQYDGATNGDELRVSGAGDGLRKAGFGDPAKREEAGQGDGASRHSSASSGSDREQEMETINSKALTGGNGQQGFNFMQPSAQGTSFQAGTMVEGSGFSLVDNIDDSRRALQRDVNHVFAEVDRCTEYTLVCMSSALVVLTFAEILEDKEVYAKFCKLAHELSMDFVSNTLKTVWDLLNKEIPGEVTLATLRDPYALRDVLKRLLELRAVNSRVPKYRMRKLFYKFATLHDIFRATDIHIFPNFIAAHKEGAKCAKFSAFDSNLWLTGGYDCVIRISDIRSTNNHICLAQYVGHKSIVTDVHFTKNDSQIVSSSFDRTIKIWNAQQATAERTLVGHTDAVTSCDVSSDGRYIASGSTDCTVRFWDYNTGECITIIRKHTRWVKVVRFSPDGRHLATAGLDRRVYIWDTKILANSRSPTHSRCIDSFGDYVLDMAMYRPSMLLTTARDSTVRLFDYMTGHELQSHNLSPSWACSVCFSDNGEYFATGSFDNNVIIFRTRDFARMREIRVFNLGIMCVRFPKDLSYVVVGTTEGFVQQINL</sequence>
<evidence type="ECO:0000256" key="1">
    <source>
        <dbReference type="ARBA" id="ARBA00022574"/>
    </source>
</evidence>
<reference evidence="5 6" key="1">
    <citation type="submission" date="2023-09" db="EMBL/GenBank/DDBJ databases">
        <title>Pangenome analysis of Batrachochytrium dendrobatidis and related Chytrids.</title>
        <authorList>
            <person name="Yacoub M.N."/>
            <person name="Stajich J.E."/>
            <person name="James T.Y."/>
        </authorList>
    </citation>
    <scope>NUCLEOTIDE SEQUENCE [LARGE SCALE GENOMIC DNA]</scope>
    <source>
        <strain evidence="5 6">JEL0888</strain>
    </source>
</reference>
<name>A0ABR4N1D1_9FUNG</name>
<evidence type="ECO:0000313" key="6">
    <source>
        <dbReference type="Proteomes" id="UP001527925"/>
    </source>
</evidence>
<dbReference type="PROSITE" id="PS50294">
    <property type="entry name" value="WD_REPEATS_REGION"/>
    <property type="match status" value="3"/>
</dbReference>
<dbReference type="CDD" id="cd00200">
    <property type="entry name" value="WD40"/>
    <property type="match status" value="1"/>
</dbReference>
<dbReference type="PANTHER" id="PTHR19848">
    <property type="entry name" value="WD40 REPEAT PROTEIN"/>
    <property type="match status" value="1"/>
</dbReference>
<comment type="caution">
    <text evidence="5">The sequence shown here is derived from an EMBL/GenBank/DDBJ whole genome shotgun (WGS) entry which is preliminary data.</text>
</comment>
<feature type="compositionally biased region" description="Acidic residues" evidence="4">
    <location>
        <begin position="225"/>
        <end position="237"/>
    </location>
</feature>
<feature type="compositionally biased region" description="Acidic residues" evidence="4">
    <location>
        <begin position="272"/>
        <end position="290"/>
    </location>
</feature>
<evidence type="ECO:0000256" key="4">
    <source>
        <dbReference type="SAM" id="MobiDB-lite"/>
    </source>
</evidence>
<proteinExistence type="predicted"/>
<feature type="repeat" description="WD" evidence="3">
    <location>
        <begin position="663"/>
        <end position="695"/>
    </location>
</feature>
<dbReference type="InterPro" id="IPR020472">
    <property type="entry name" value="WD40_PAC1"/>
</dbReference>